<dbReference type="STRING" id="73230.A0A2B7Z5I1"/>
<evidence type="ECO:0000256" key="1">
    <source>
        <dbReference type="ARBA" id="ARBA00006484"/>
    </source>
</evidence>
<keyword evidence="2" id="KW-0521">NADP</keyword>
<dbReference type="Proteomes" id="UP000226031">
    <property type="component" value="Unassembled WGS sequence"/>
</dbReference>
<name>A0A2B7Z5I1_9EURO</name>
<proteinExistence type="inferred from homology"/>
<reference evidence="4 5" key="1">
    <citation type="submission" date="2017-10" db="EMBL/GenBank/DDBJ databases">
        <title>Comparative genomics in systemic dimorphic fungi from Ajellomycetaceae.</title>
        <authorList>
            <person name="Munoz J.F."/>
            <person name="Mcewen J.G."/>
            <person name="Clay O.K."/>
            <person name="Cuomo C.A."/>
        </authorList>
    </citation>
    <scope>NUCLEOTIDE SEQUENCE [LARGE SCALE GENOMIC DNA]</scope>
    <source>
        <strain evidence="4 5">UAMH4076</strain>
    </source>
</reference>
<evidence type="ECO:0000313" key="5">
    <source>
        <dbReference type="Proteomes" id="UP000226031"/>
    </source>
</evidence>
<organism evidence="4 5">
    <name type="scientific">[Emmonsia] crescens</name>
    <dbReference type="NCBI Taxonomy" id="73230"/>
    <lineage>
        <taxon>Eukaryota</taxon>
        <taxon>Fungi</taxon>
        <taxon>Dikarya</taxon>
        <taxon>Ascomycota</taxon>
        <taxon>Pezizomycotina</taxon>
        <taxon>Eurotiomycetes</taxon>
        <taxon>Eurotiomycetidae</taxon>
        <taxon>Onygenales</taxon>
        <taxon>Ajellomycetaceae</taxon>
        <taxon>Emergomyces</taxon>
    </lineage>
</organism>
<accession>A0A2B7Z5I1</accession>
<gene>
    <name evidence="4" type="ORF">GX50_08097</name>
</gene>
<protein>
    <submittedName>
        <fullName evidence="4">Uncharacterized protein</fullName>
    </submittedName>
</protein>
<evidence type="ECO:0000256" key="2">
    <source>
        <dbReference type="ARBA" id="ARBA00022857"/>
    </source>
</evidence>
<dbReference type="PANTHER" id="PTHR24320">
    <property type="entry name" value="RETINOL DEHYDROGENASE"/>
    <property type="match status" value="1"/>
</dbReference>
<dbReference type="Pfam" id="PF00106">
    <property type="entry name" value="adh_short"/>
    <property type="match status" value="1"/>
</dbReference>
<dbReference type="PANTHER" id="PTHR24320:SF154">
    <property type="entry name" value="OXIDOREDUCTASE, SHORT-CHAIN DEHYDROGENASE_REDUCTASE FAMILY (AFU_ORTHOLOGUE AFUA_2G04560)"/>
    <property type="match status" value="1"/>
</dbReference>
<dbReference type="InterPro" id="IPR002347">
    <property type="entry name" value="SDR_fam"/>
</dbReference>
<dbReference type="EMBL" id="PDND01000268">
    <property type="protein sequence ID" value="PGH29166.1"/>
    <property type="molecule type" value="Genomic_DNA"/>
</dbReference>
<keyword evidence="5" id="KW-1185">Reference proteome</keyword>
<dbReference type="VEuPathDB" id="FungiDB:EMCG_05392"/>
<evidence type="ECO:0000313" key="4">
    <source>
        <dbReference type="EMBL" id="PGH29166.1"/>
    </source>
</evidence>
<sequence>MQRTEFIHCDLGDMLQVKRVVRDIRKRTDRLDILICNAGLPIGPPQHRQTPPLSPQSIESIFATNHVGHHILTILLLPLLHSTVTRFPDATSARIVFTTSSLHQLCRELDLNLLMPSEETPTESACYDGIWHYGRSKLANILFTRELSRRLMEGALRGVFATGLSEGGNGNGSVDDDDDEASKHIYVNSFFPGNIATDQMNIWKGYLGTVLGKAFKMFFSVAGQSTRDAAATALYLAASEDIVQGDGVRGQYFVPIAKKEETSRIAGDMEVAKQLWEWTDRKVGEVLGDGWQTNAISGEAC</sequence>
<dbReference type="InterPro" id="IPR036291">
    <property type="entry name" value="NAD(P)-bd_dom_sf"/>
</dbReference>
<keyword evidence="3" id="KW-0560">Oxidoreductase</keyword>
<dbReference type="SUPFAM" id="SSF51735">
    <property type="entry name" value="NAD(P)-binding Rossmann-fold domains"/>
    <property type="match status" value="1"/>
</dbReference>
<dbReference type="GO" id="GO:0016491">
    <property type="term" value="F:oxidoreductase activity"/>
    <property type="evidence" value="ECO:0007669"/>
    <property type="project" value="UniProtKB-KW"/>
</dbReference>
<evidence type="ECO:0000256" key="3">
    <source>
        <dbReference type="ARBA" id="ARBA00023002"/>
    </source>
</evidence>
<comment type="similarity">
    <text evidence="1">Belongs to the short-chain dehydrogenases/reductases (SDR) family.</text>
</comment>
<comment type="caution">
    <text evidence="4">The sequence shown here is derived from an EMBL/GenBank/DDBJ whole genome shotgun (WGS) entry which is preliminary data.</text>
</comment>
<dbReference type="Gene3D" id="3.40.50.720">
    <property type="entry name" value="NAD(P)-binding Rossmann-like Domain"/>
    <property type="match status" value="1"/>
</dbReference>
<dbReference type="AlphaFoldDB" id="A0A2B7Z5I1"/>